<dbReference type="PROSITE" id="PS50927">
    <property type="entry name" value="BULB_LECTIN"/>
    <property type="match status" value="3"/>
</dbReference>
<feature type="chain" id="PRO_5044773084" description="Bulb-type lectin domain-containing protein" evidence="1">
    <location>
        <begin position="27"/>
        <end position="438"/>
    </location>
</feature>
<comment type="caution">
    <text evidence="3">The sequence shown here is derived from an EMBL/GenBank/DDBJ whole genome shotgun (WGS) entry which is preliminary data.</text>
</comment>
<keyword evidence="1" id="KW-0732">Signal</keyword>
<dbReference type="SUPFAM" id="SSF51110">
    <property type="entry name" value="alpha-D-mannose-specific plant lectins"/>
    <property type="match status" value="3"/>
</dbReference>
<dbReference type="AlphaFoldDB" id="A0ABD0VBK2"/>
<dbReference type="SMART" id="SM00108">
    <property type="entry name" value="B_lectin"/>
    <property type="match status" value="3"/>
</dbReference>
<evidence type="ECO:0000313" key="4">
    <source>
        <dbReference type="Proteomes" id="UP001552299"/>
    </source>
</evidence>
<dbReference type="Proteomes" id="UP001552299">
    <property type="component" value="Unassembled WGS sequence"/>
</dbReference>
<evidence type="ECO:0000256" key="1">
    <source>
        <dbReference type="SAM" id="SignalP"/>
    </source>
</evidence>
<dbReference type="InterPro" id="IPR036426">
    <property type="entry name" value="Bulb-type_lectin_dom_sf"/>
</dbReference>
<accession>A0ABD0VBK2</accession>
<feature type="domain" description="Bulb-type lectin" evidence="2">
    <location>
        <begin position="129"/>
        <end position="238"/>
    </location>
</feature>
<feature type="domain" description="Bulb-type lectin" evidence="2">
    <location>
        <begin position="30"/>
        <end position="138"/>
    </location>
</feature>
<dbReference type="EMBL" id="JANQDX010000006">
    <property type="protein sequence ID" value="KAL0922383.1"/>
    <property type="molecule type" value="Genomic_DNA"/>
</dbReference>
<dbReference type="Gene3D" id="2.90.10.10">
    <property type="entry name" value="Bulb-type lectin domain"/>
    <property type="match status" value="4"/>
</dbReference>
<dbReference type="GO" id="GO:0051707">
    <property type="term" value="P:response to other organism"/>
    <property type="evidence" value="ECO:0007669"/>
    <property type="project" value="UniProtKB-ARBA"/>
</dbReference>
<reference evidence="3 4" key="1">
    <citation type="journal article" date="2024" name="Plant Biotechnol. J.">
        <title>Dendrobium thyrsiflorum genome and its molecular insights into genes involved in important horticultural traits.</title>
        <authorList>
            <person name="Chen B."/>
            <person name="Wang J.Y."/>
            <person name="Zheng P.J."/>
            <person name="Li K.L."/>
            <person name="Liang Y.M."/>
            <person name="Chen X.F."/>
            <person name="Zhang C."/>
            <person name="Zhao X."/>
            <person name="He X."/>
            <person name="Zhang G.Q."/>
            <person name="Liu Z.J."/>
            <person name="Xu Q."/>
        </authorList>
    </citation>
    <scope>NUCLEOTIDE SEQUENCE [LARGE SCALE GENOMIC DNA]</scope>
    <source>
        <strain evidence="3">GZMU011</strain>
    </source>
</reference>
<gene>
    <name evidence="3" type="ORF">M5K25_006363</name>
</gene>
<proteinExistence type="predicted"/>
<feature type="signal peptide" evidence="1">
    <location>
        <begin position="1"/>
        <end position="26"/>
    </location>
</feature>
<dbReference type="CDD" id="cd00028">
    <property type="entry name" value="B_lectin"/>
    <property type="match status" value="3"/>
</dbReference>
<evidence type="ECO:0000313" key="3">
    <source>
        <dbReference type="EMBL" id="KAL0922383.1"/>
    </source>
</evidence>
<keyword evidence="4" id="KW-1185">Reference proteome</keyword>
<feature type="domain" description="Bulb-type lectin" evidence="2">
    <location>
        <begin position="293"/>
        <end position="401"/>
    </location>
</feature>
<organism evidence="3 4">
    <name type="scientific">Dendrobium thyrsiflorum</name>
    <name type="common">Pinecone-like raceme dendrobium</name>
    <name type="synonym">Orchid</name>
    <dbReference type="NCBI Taxonomy" id="117978"/>
    <lineage>
        <taxon>Eukaryota</taxon>
        <taxon>Viridiplantae</taxon>
        <taxon>Streptophyta</taxon>
        <taxon>Embryophyta</taxon>
        <taxon>Tracheophyta</taxon>
        <taxon>Spermatophyta</taxon>
        <taxon>Magnoliopsida</taxon>
        <taxon>Liliopsida</taxon>
        <taxon>Asparagales</taxon>
        <taxon>Orchidaceae</taxon>
        <taxon>Epidendroideae</taxon>
        <taxon>Malaxideae</taxon>
        <taxon>Dendrobiinae</taxon>
        <taxon>Dendrobium</taxon>
    </lineage>
</organism>
<dbReference type="InterPro" id="IPR001480">
    <property type="entry name" value="Bulb-type_lectin_dom"/>
</dbReference>
<name>A0ABD0VBK2_DENTH</name>
<sequence>MAFFSMIKILLLCTASLSLLATLASGQNATNYLLSGEHLSTSQYLIEGNTKLIIQNDCDLVLYNSTKRIWNSGTINEGLGCYLTLQENGKLVILDNKNDVVWDTKPIKPIGKYILIVQRDYKAVIYGPKFWAGPDDVAVATALNGPMGVSVLLTTPALGQGSSFFLSNERLNKGQALIQGCYLTFQRNGNLVIYDILNRIVWTSGSIGKVGNYILVLQRDRNVVIYGPGVWASGTHTYGSGNVVAVTALNGTMGVSGEEQNKVREMGKIMEVLLLCTASLSLLATLASGQNATNYLLSGEHLSTGQYLIEGNTKLIIQKDCDLVLYNSTERIWHSNTVHEGLGCYVTLQSNGKLVILDNKNDVVWDTVPIKPIGKYVLILQRDYNVVIYGPKFWATWNIIGSDDAVFATALNGPMGVSGAKKNMMKKMGKIIEVMSDE</sequence>
<evidence type="ECO:0000259" key="2">
    <source>
        <dbReference type="PROSITE" id="PS50927"/>
    </source>
</evidence>
<protein>
    <recommendedName>
        <fullName evidence="2">Bulb-type lectin domain-containing protein</fullName>
    </recommendedName>
</protein>